<dbReference type="PANTHER" id="PTHR12732">
    <property type="entry name" value="UNCHARACTERIZED PROTEASOME COMPONENT REGION PCI-CONTAINING"/>
    <property type="match status" value="1"/>
</dbReference>
<dbReference type="InterPro" id="IPR000717">
    <property type="entry name" value="PCI_dom"/>
</dbReference>
<dbReference type="InterPro" id="IPR045114">
    <property type="entry name" value="Csn12-like"/>
</dbReference>
<dbReference type="GO" id="GO:0003690">
    <property type="term" value="F:double-stranded DNA binding"/>
    <property type="evidence" value="ECO:0007669"/>
    <property type="project" value="InterPro"/>
</dbReference>
<name>A0A9P4MWP5_9PLEO</name>
<accession>A0A9P4MWP5</accession>
<dbReference type="PROSITE" id="PS50250">
    <property type="entry name" value="PCI"/>
    <property type="match status" value="1"/>
</dbReference>
<keyword evidence="5" id="KW-1185">Reference proteome</keyword>
<proteinExistence type="inferred from homology"/>
<evidence type="ECO:0000256" key="1">
    <source>
        <dbReference type="ARBA" id="ARBA00025771"/>
    </source>
</evidence>
<dbReference type="Pfam" id="PF01399">
    <property type="entry name" value="PCI"/>
    <property type="match status" value="1"/>
</dbReference>
<dbReference type="FunFam" id="1.10.10.10:FF:000366">
    <property type="entry name" value="COP9 signalosome complex subunit"/>
    <property type="match status" value="1"/>
</dbReference>
<protein>
    <recommendedName>
        <fullName evidence="2">Protein CSN12 homolog</fullName>
    </recommendedName>
</protein>
<dbReference type="Proteomes" id="UP000799536">
    <property type="component" value="Unassembled WGS sequence"/>
</dbReference>
<comment type="caution">
    <text evidence="4">The sequence shown here is derived from an EMBL/GenBank/DDBJ whole genome shotgun (WGS) entry which is preliminary data.</text>
</comment>
<evidence type="ECO:0000259" key="3">
    <source>
        <dbReference type="PROSITE" id="PS50250"/>
    </source>
</evidence>
<comment type="similarity">
    <text evidence="1">Belongs to the CSN12 family.</text>
</comment>
<evidence type="ECO:0000256" key="2">
    <source>
        <dbReference type="ARBA" id="ARBA00073854"/>
    </source>
</evidence>
<feature type="domain" description="PCI" evidence="3">
    <location>
        <begin position="254"/>
        <end position="454"/>
    </location>
</feature>
<sequence length="460" mass="52216">MDAALQSFLQARAEEDGYGVADALSPYSPLGDPYRLYNFYRASNAQTIESDVRYTLKYSKISGLPRNESSAWTEIFVSYWKLAGEILARDDATNQGRPQRSGQMVDIYNAWKDLTNILIKYSANGYLPAWTVICLYKAGKYLRIFAIRADEELAKSPGNTSFNHGFQDDIVDPIAKNEKLEETARILNRMFSICLGDRNPIMDSRKWGTYYMANLQFKTYFKLKAISLSKNIIRSINAQNDLPELESFPKSHRVTFKYYVGVLAFLQENYTEAVKNLEEAWRECHVHAPKNQELILTYLIPCRLVSQHKSPTAELLSYYPRLQAIFGPLVACIKRGDLAGFDAALVAGEEQFVKRRIYLTLERCRDIALRNLLRKVFLAEGYEDLKEGQTEANRIRKTRIPIAKFAAAIRMGSGGDGLDEEEVECMIANQIYKGLLKGYISRERAMVVLGKKGAFPGTGV</sequence>
<evidence type="ECO:0000313" key="5">
    <source>
        <dbReference type="Proteomes" id="UP000799536"/>
    </source>
</evidence>
<dbReference type="InterPro" id="IPR036388">
    <property type="entry name" value="WH-like_DNA-bd_sf"/>
</dbReference>
<organism evidence="4 5">
    <name type="scientific">Delitschia confertaspora ATCC 74209</name>
    <dbReference type="NCBI Taxonomy" id="1513339"/>
    <lineage>
        <taxon>Eukaryota</taxon>
        <taxon>Fungi</taxon>
        <taxon>Dikarya</taxon>
        <taxon>Ascomycota</taxon>
        <taxon>Pezizomycotina</taxon>
        <taxon>Dothideomycetes</taxon>
        <taxon>Pleosporomycetidae</taxon>
        <taxon>Pleosporales</taxon>
        <taxon>Delitschiaceae</taxon>
        <taxon>Delitschia</taxon>
    </lineage>
</organism>
<gene>
    <name evidence="4" type="ORF">GQ43DRAFT_362599</name>
</gene>
<dbReference type="Gene3D" id="1.10.10.10">
    <property type="entry name" value="Winged helix-like DNA-binding domain superfamily/Winged helix DNA-binding domain"/>
    <property type="match status" value="1"/>
</dbReference>
<reference evidence="4" key="1">
    <citation type="journal article" date="2020" name="Stud. Mycol.">
        <title>101 Dothideomycetes genomes: a test case for predicting lifestyles and emergence of pathogens.</title>
        <authorList>
            <person name="Haridas S."/>
            <person name="Albert R."/>
            <person name="Binder M."/>
            <person name="Bloem J."/>
            <person name="Labutti K."/>
            <person name="Salamov A."/>
            <person name="Andreopoulos B."/>
            <person name="Baker S."/>
            <person name="Barry K."/>
            <person name="Bills G."/>
            <person name="Bluhm B."/>
            <person name="Cannon C."/>
            <person name="Castanera R."/>
            <person name="Culley D."/>
            <person name="Daum C."/>
            <person name="Ezra D."/>
            <person name="Gonzalez J."/>
            <person name="Henrissat B."/>
            <person name="Kuo A."/>
            <person name="Liang C."/>
            <person name="Lipzen A."/>
            <person name="Lutzoni F."/>
            <person name="Magnuson J."/>
            <person name="Mondo S."/>
            <person name="Nolan M."/>
            <person name="Ohm R."/>
            <person name="Pangilinan J."/>
            <person name="Park H.-J."/>
            <person name="Ramirez L."/>
            <person name="Alfaro M."/>
            <person name="Sun H."/>
            <person name="Tritt A."/>
            <person name="Yoshinaga Y."/>
            <person name="Zwiers L.-H."/>
            <person name="Turgeon B."/>
            <person name="Goodwin S."/>
            <person name="Spatafora J."/>
            <person name="Crous P."/>
            <person name="Grigoriev I."/>
        </authorList>
    </citation>
    <scope>NUCLEOTIDE SEQUENCE</scope>
    <source>
        <strain evidence="4">ATCC 74209</strain>
    </source>
</reference>
<dbReference type="OrthoDB" id="10252687at2759"/>
<dbReference type="AlphaFoldDB" id="A0A9P4MWP5"/>
<dbReference type="PANTHER" id="PTHR12732:SF0">
    <property type="entry name" value="PCI DOMAIN-CONTAINING PROTEIN 2"/>
    <property type="match status" value="1"/>
</dbReference>
<dbReference type="EMBL" id="ML993858">
    <property type="protein sequence ID" value="KAF2205342.1"/>
    <property type="molecule type" value="Genomic_DNA"/>
</dbReference>
<dbReference type="SMART" id="SM00753">
    <property type="entry name" value="PAM"/>
    <property type="match status" value="1"/>
</dbReference>
<dbReference type="GO" id="GO:0003723">
    <property type="term" value="F:RNA binding"/>
    <property type="evidence" value="ECO:0007669"/>
    <property type="project" value="InterPro"/>
</dbReference>
<evidence type="ECO:0000313" key="4">
    <source>
        <dbReference type="EMBL" id="KAF2205342.1"/>
    </source>
</evidence>